<evidence type="ECO:0000313" key="2">
    <source>
        <dbReference type="EMBL" id="KAK9705239.1"/>
    </source>
</evidence>
<evidence type="ECO:0000313" key="3">
    <source>
        <dbReference type="Proteomes" id="UP001443914"/>
    </source>
</evidence>
<feature type="domain" description="J" evidence="1">
    <location>
        <begin position="11"/>
        <end position="80"/>
    </location>
</feature>
<gene>
    <name evidence="2" type="ORF">RND81_07G042400</name>
</gene>
<proteinExistence type="predicted"/>
<dbReference type="Pfam" id="PF00226">
    <property type="entry name" value="DnaJ"/>
    <property type="match status" value="1"/>
</dbReference>
<dbReference type="Proteomes" id="UP001443914">
    <property type="component" value="Unassembled WGS sequence"/>
</dbReference>
<protein>
    <recommendedName>
        <fullName evidence="1">J domain-containing protein</fullName>
    </recommendedName>
</protein>
<organism evidence="2 3">
    <name type="scientific">Saponaria officinalis</name>
    <name type="common">Common soapwort</name>
    <name type="synonym">Lychnis saponaria</name>
    <dbReference type="NCBI Taxonomy" id="3572"/>
    <lineage>
        <taxon>Eukaryota</taxon>
        <taxon>Viridiplantae</taxon>
        <taxon>Streptophyta</taxon>
        <taxon>Embryophyta</taxon>
        <taxon>Tracheophyta</taxon>
        <taxon>Spermatophyta</taxon>
        <taxon>Magnoliopsida</taxon>
        <taxon>eudicotyledons</taxon>
        <taxon>Gunneridae</taxon>
        <taxon>Pentapetalae</taxon>
        <taxon>Caryophyllales</taxon>
        <taxon>Caryophyllaceae</taxon>
        <taxon>Caryophylleae</taxon>
        <taxon>Saponaria</taxon>
    </lineage>
</organism>
<name>A0AAW1JLP9_SAPOF</name>
<dbReference type="InterPro" id="IPR036869">
    <property type="entry name" value="J_dom_sf"/>
</dbReference>
<dbReference type="PROSITE" id="PS00636">
    <property type="entry name" value="DNAJ_1"/>
    <property type="match status" value="1"/>
</dbReference>
<dbReference type="SUPFAM" id="SSF46565">
    <property type="entry name" value="Chaperone J-domain"/>
    <property type="match status" value="1"/>
</dbReference>
<accession>A0AAW1JLP9</accession>
<dbReference type="SMART" id="SM00271">
    <property type="entry name" value="DnaJ"/>
    <property type="match status" value="1"/>
</dbReference>
<evidence type="ECO:0000259" key="1">
    <source>
        <dbReference type="PROSITE" id="PS50076"/>
    </source>
</evidence>
<reference evidence="2" key="1">
    <citation type="submission" date="2024-03" db="EMBL/GenBank/DDBJ databases">
        <title>WGS assembly of Saponaria officinalis var. Norfolk2.</title>
        <authorList>
            <person name="Jenkins J."/>
            <person name="Shu S."/>
            <person name="Grimwood J."/>
            <person name="Barry K."/>
            <person name="Goodstein D."/>
            <person name="Schmutz J."/>
            <person name="Leebens-Mack J."/>
            <person name="Osbourn A."/>
        </authorList>
    </citation>
    <scope>NUCLEOTIDE SEQUENCE [LARGE SCALE GENOMIC DNA]</scope>
    <source>
        <strain evidence="2">JIC</strain>
    </source>
</reference>
<comment type="caution">
    <text evidence="2">The sequence shown here is derived from an EMBL/GenBank/DDBJ whole genome shotgun (WGS) entry which is preliminary data.</text>
</comment>
<dbReference type="AlphaFoldDB" id="A0AAW1JLP9"/>
<sequence>MEVNEMITSDSYYGVLNLRRDSSDEDIRRAYRKLAMQWHPDKWAKTPALLGEAKQKFQKIQEAYSVLSDPRKRLLYDAGMYDHTEEDDEGFCDFMQEMWSLMSQVKKEEVATSMDDLQSMLAELVQGFDTPQWHSNQSADSRWGYGNLQQRAERNEQTSDRAGSTFGVLGMSSCCR</sequence>
<dbReference type="InterPro" id="IPR018253">
    <property type="entry name" value="DnaJ_domain_CS"/>
</dbReference>
<dbReference type="EMBL" id="JBDFQZ010000007">
    <property type="protein sequence ID" value="KAK9705239.1"/>
    <property type="molecule type" value="Genomic_DNA"/>
</dbReference>
<dbReference type="InterPro" id="IPR001623">
    <property type="entry name" value="DnaJ_domain"/>
</dbReference>
<dbReference type="PROSITE" id="PS50076">
    <property type="entry name" value="DNAJ_2"/>
    <property type="match status" value="1"/>
</dbReference>
<dbReference type="Gene3D" id="1.10.287.110">
    <property type="entry name" value="DnaJ domain"/>
    <property type="match status" value="1"/>
</dbReference>
<keyword evidence="3" id="KW-1185">Reference proteome</keyword>
<dbReference type="PRINTS" id="PR00625">
    <property type="entry name" value="JDOMAIN"/>
</dbReference>
<dbReference type="PANTHER" id="PTHR44743">
    <property type="entry name" value="PUTATIVE, EXPRESSED-RELATED"/>
    <property type="match status" value="1"/>
</dbReference>
<dbReference type="CDD" id="cd06257">
    <property type="entry name" value="DnaJ"/>
    <property type="match status" value="1"/>
</dbReference>
<dbReference type="PANTHER" id="PTHR44743:SF10">
    <property type="entry name" value="J DOMAIN-CONTAINING PROTEIN"/>
    <property type="match status" value="1"/>
</dbReference>